<keyword evidence="13" id="KW-1185">Reference proteome</keyword>
<organism evidence="12 13">
    <name type="scientific">Microbacterium lemovicicum</name>
    <dbReference type="NCBI Taxonomy" id="1072463"/>
    <lineage>
        <taxon>Bacteria</taxon>
        <taxon>Bacillati</taxon>
        <taxon>Actinomycetota</taxon>
        <taxon>Actinomycetes</taxon>
        <taxon>Micrococcales</taxon>
        <taxon>Microbacteriaceae</taxon>
        <taxon>Microbacterium</taxon>
    </lineage>
</organism>
<feature type="transmembrane region" description="Helical" evidence="11">
    <location>
        <begin position="58"/>
        <end position="77"/>
    </location>
</feature>
<evidence type="ECO:0000313" key="13">
    <source>
        <dbReference type="Proteomes" id="UP000276888"/>
    </source>
</evidence>
<dbReference type="AlphaFoldDB" id="A0A3S9WE24"/>
<gene>
    <name evidence="12" type="primary">lsrC</name>
    <name evidence="12" type="ORF">CVS47_02937</name>
</gene>
<evidence type="ECO:0000256" key="4">
    <source>
        <dbReference type="ARBA" id="ARBA00022475"/>
    </source>
</evidence>
<dbReference type="RefSeq" id="WP_127096735.1">
    <property type="nucleotide sequence ID" value="NZ_CP031423.1"/>
</dbReference>
<evidence type="ECO:0000256" key="9">
    <source>
        <dbReference type="ARBA" id="ARBA00025439"/>
    </source>
</evidence>
<evidence type="ECO:0000256" key="7">
    <source>
        <dbReference type="ARBA" id="ARBA00022989"/>
    </source>
</evidence>
<dbReference type="CDD" id="cd06579">
    <property type="entry name" value="TM_PBP1_transp_AraH_like"/>
    <property type="match status" value="1"/>
</dbReference>
<dbReference type="KEGG" id="mlv:CVS47_02937"/>
<reference evidence="12 13" key="1">
    <citation type="submission" date="2018-08" db="EMBL/GenBank/DDBJ databases">
        <title>Microbacterium lemovicicum sp. nov., a bacterium isolated from a natural uranium-rich soil.</title>
        <authorList>
            <person name="ORTET P."/>
        </authorList>
    </citation>
    <scope>NUCLEOTIDE SEQUENCE [LARGE SCALE GENOMIC DNA]</scope>
    <source>
        <strain evidence="12 13">Viu22</strain>
    </source>
</reference>
<feature type="transmembrane region" description="Helical" evidence="11">
    <location>
        <begin position="138"/>
        <end position="157"/>
    </location>
</feature>
<evidence type="ECO:0000256" key="1">
    <source>
        <dbReference type="ARBA" id="ARBA00004651"/>
    </source>
</evidence>
<dbReference type="PANTHER" id="PTHR32196:SF29">
    <property type="entry name" value="AUTOINDUCER 2 IMPORT SYSTEM PERMEASE PROTEIN LSRC"/>
    <property type="match status" value="1"/>
</dbReference>
<dbReference type="OrthoDB" id="3185552at2"/>
<keyword evidence="6 11" id="KW-0812">Transmembrane</keyword>
<dbReference type="GO" id="GO:0022857">
    <property type="term" value="F:transmembrane transporter activity"/>
    <property type="evidence" value="ECO:0007669"/>
    <property type="project" value="InterPro"/>
</dbReference>
<keyword evidence="3" id="KW-0813">Transport</keyword>
<dbReference type="Pfam" id="PF02653">
    <property type="entry name" value="BPD_transp_2"/>
    <property type="match status" value="1"/>
</dbReference>
<name>A0A3S9WE24_9MICO</name>
<accession>A0A3S9WE24</accession>
<dbReference type="Proteomes" id="UP000276888">
    <property type="component" value="Chromosome"/>
</dbReference>
<dbReference type="EMBL" id="CP031423">
    <property type="protein sequence ID" value="AZS38284.1"/>
    <property type="molecule type" value="Genomic_DNA"/>
</dbReference>
<dbReference type="PANTHER" id="PTHR32196">
    <property type="entry name" value="ABC TRANSPORTER PERMEASE PROTEIN YPHD-RELATED-RELATED"/>
    <property type="match status" value="1"/>
</dbReference>
<feature type="transmembrane region" description="Helical" evidence="11">
    <location>
        <begin position="108"/>
        <end position="132"/>
    </location>
</feature>
<evidence type="ECO:0000256" key="8">
    <source>
        <dbReference type="ARBA" id="ARBA00023136"/>
    </source>
</evidence>
<feature type="transmembrane region" description="Helical" evidence="11">
    <location>
        <begin position="309"/>
        <end position="329"/>
    </location>
</feature>
<comment type="subunit">
    <text evidence="2">The complex is composed of two ATP-binding proteins (LsrA), two transmembrane proteins (LsrC and LsrD) and a solute-binding protein (LsrB).</text>
</comment>
<evidence type="ECO:0000256" key="11">
    <source>
        <dbReference type="SAM" id="Phobius"/>
    </source>
</evidence>
<evidence type="ECO:0000256" key="5">
    <source>
        <dbReference type="ARBA" id="ARBA00022519"/>
    </source>
</evidence>
<dbReference type="GO" id="GO:0005886">
    <property type="term" value="C:plasma membrane"/>
    <property type="evidence" value="ECO:0007669"/>
    <property type="project" value="UniProtKB-SubCell"/>
</dbReference>
<keyword evidence="8 11" id="KW-0472">Membrane</keyword>
<evidence type="ECO:0000256" key="2">
    <source>
        <dbReference type="ARBA" id="ARBA00011262"/>
    </source>
</evidence>
<feature type="transmembrane region" description="Helical" evidence="11">
    <location>
        <begin position="83"/>
        <end position="101"/>
    </location>
</feature>
<feature type="transmembrane region" description="Helical" evidence="11">
    <location>
        <begin position="30"/>
        <end position="51"/>
    </location>
</feature>
<comment type="function">
    <text evidence="9">Part of the ABC transporter complex LsrABCD involved in autoinducer 2 (AI-2) import. Probably responsible for the translocation of the substrate across the membrane.</text>
</comment>
<sequence length="345" mass="36100">MSAVTTPVRPGTSRAARMVRGIATTRETGIALALVLVVVAATAANSSFVFSNDGFRDLLLTPSLLLLVAVGQAIVVITRNVDLSVGSIVGLTAYLTGRLFIDLEGIPVILVFVAGVILGALLGAINGLLVAWAKVPALVITLGTLYIYRGLNVAWTGSDRINASDLPREFRGLGTDQLLGIPILTLIAVVVLIVAAWYLRNMRSGREFYAIGSDPAAAHLYGLKVTRRIITAFVVSGALSGLAGVLYAARYGTVSSSAGTGWELQAIGAAVIGGVAISGGVGTVWGAAIGAFLLLTINRALPILGIDDFWQRAVVGVLIIGSIVLDRILAVRQHRRLIAQREEGR</sequence>
<keyword evidence="4" id="KW-1003">Cell membrane</keyword>
<keyword evidence="7 11" id="KW-1133">Transmembrane helix</keyword>
<feature type="transmembrane region" description="Helical" evidence="11">
    <location>
        <begin position="229"/>
        <end position="249"/>
    </location>
</feature>
<evidence type="ECO:0000313" key="12">
    <source>
        <dbReference type="EMBL" id="AZS38284.1"/>
    </source>
</evidence>
<protein>
    <recommendedName>
        <fullName evidence="10">Autoinducer 2 import system permease protein LsrC</fullName>
    </recommendedName>
</protein>
<evidence type="ECO:0000256" key="3">
    <source>
        <dbReference type="ARBA" id="ARBA00022448"/>
    </source>
</evidence>
<keyword evidence="5" id="KW-0997">Cell inner membrane</keyword>
<feature type="transmembrane region" description="Helical" evidence="11">
    <location>
        <begin position="270"/>
        <end position="297"/>
    </location>
</feature>
<evidence type="ECO:0000256" key="10">
    <source>
        <dbReference type="ARBA" id="ARBA00039382"/>
    </source>
</evidence>
<comment type="subcellular location">
    <subcellularLocation>
        <location evidence="1">Cell membrane</location>
        <topology evidence="1">Multi-pass membrane protein</topology>
    </subcellularLocation>
</comment>
<proteinExistence type="predicted"/>
<dbReference type="InterPro" id="IPR001851">
    <property type="entry name" value="ABC_transp_permease"/>
</dbReference>
<evidence type="ECO:0000256" key="6">
    <source>
        <dbReference type="ARBA" id="ARBA00022692"/>
    </source>
</evidence>
<feature type="transmembrane region" description="Helical" evidence="11">
    <location>
        <begin position="178"/>
        <end position="199"/>
    </location>
</feature>